<protein>
    <submittedName>
        <fullName evidence="2">Two-component system nitrate/nitrite response regulator NarL</fullName>
    </submittedName>
</protein>
<gene>
    <name evidence="2" type="ORF">FHR70_000832</name>
</gene>
<dbReference type="AlphaFoldDB" id="A0A7W4VJJ8"/>
<dbReference type="PROSITE" id="PS00622">
    <property type="entry name" value="HTH_LUXR_1"/>
    <property type="match status" value="1"/>
</dbReference>
<dbReference type="InterPro" id="IPR051015">
    <property type="entry name" value="EvgA-like"/>
</dbReference>
<dbReference type="InterPro" id="IPR011006">
    <property type="entry name" value="CheY-like_superfamily"/>
</dbReference>
<sequence>MSNLLPITTVLGCKNSMLREGLKHVLSSTRFKLYSEAMTQDEILLDREVLGSPLLVILDANLYPSRLSHGVASIKEQYPQARVVVLSDSFSLDAMKSAFQSGADGYCLATTGCEALIKYLDLVMLGEVVFPSAAFLNAISDTRHETDTLKEASAIMIPPAHVPQALENQESAIRTLSSREAEILQCLMQGAPNKVIARKLDVAEATVKVHIKAILRKIRVANRTQAAMWAVNHLSGGGEASLQSSSERLSAHGLR</sequence>
<proteinExistence type="predicted"/>
<keyword evidence="3" id="KW-1185">Reference proteome</keyword>
<dbReference type="PANTHER" id="PTHR45566:SF1">
    <property type="entry name" value="HTH-TYPE TRANSCRIPTIONAL REGULATOR YHJB-RELATED"/>
    <property type="match status" value="1"/>
</dbReference>
<dbReference type="PANTHER" id="PTHR45566">
    <property type="entry name" value="HTH-TYPE TRANSCRIPTIONAL REGULATOR YHJB-RELATED"/>
    <property type="match status" value="1"/>
</dbReference>
<dbReference type="Pfam" id="PF00196">
    <property type="entry name" value="GerE"/>
    <property type="match status" value="1"/>
</dbReference>
<dbReference type="PROSITE" id="PS50043">
    <property type="entry name" value="HTH_LUXR_2"/>
    <property type="match status" value="1"/>
</dbReference>
<dbReference type="InterPro" id="IPR016032">
    <property type="entry name" value="Sig_transdc_resp-reg_C-effctor"/>
</dbReference>
<evidence type="ECO:0000313" key="3">
    <source>
        <dbReference type="Proteomes" id="UP000532010"/>
    </source>
</evidence>
<name>A0A7W4VJJ8_9HYPH</name>
<evidence type="ECO:0000259" key="1">
    <source>
        <dbReference type="PROSITE" id="PS50043"/>
    </source>
</evidence>
<dbReference type="GO" id="GO:0003677">
    <property type="term" value="F:DNA binding"/>
    <property type="evidence" value="ECO:0007669"/>
    <property type="project" value="InterPro"/>
</dbReference>
<reference evidence="2 3" key="1">
    <citation type="submission" date="2020-08" db="EMBL/GenBank/DDBJ databases">
        <title>The Agave Microbiome: Exploring the role of microbial communities in plant adaptations to desert environments.</title>
        <authorList>
            <person name="Partida-Martinez L.P."/>
        </authorList>
    </citation>
    <scope>NUCLEOTIDE SEQUENCE [LARGE SCALE GENOMIC DNA]</scope>
    <source>
        <strain evidence="2 3">AT3.9</strain>
    </source>
</reference>
<comment type="caution">
    <text evidence="2">The sequence shown here is derived from an EMBL/GenBank/DDBJ whole genome shotgun (WGS) entry which is preliminary data.</text>
</comment>
<accession>A0A7W4VJJ8</accession>
<dbReference type="SMART" id="SM00421">
    <property type="entry name" value="HTH_LUXR"/>
    <property type="match status" value="1"/>
</dbReference>
<dbReference type="Gene3D" id="3.40.50.2300">
    <property type="match status" value="1"/>
</dbReference>
<dbReference type="Proteomes" id="UP000532010">
    <property type="component" value="Unassembled WGS sequence"/>
</dbReference>
<evidence type="ECO:0000313" key="2">
    <source>
        <dbReference type="EMBL" id="MBB3017792.1"/>
    </source>
</evidence>
<dbReference type="GO" id="GO:0006355">
    <property type="term" value="P:regulation of DNA-templated transcription"/>
    <property type="evidence" value="ECO:0007669"/>
    <property type="project" value="InterPro"/>
</dbReference>
<dbReference type="SUPFAM" id="SSF46894">
    <property type="entry name" value="C-terminal effector domain of the bipartite response regulators"/>
    <property type="match status" value="1"/>
</dbReference>
<dbReference type="InterPro" id="IPR000792">
    <property type="entry name" value="Tscrpt_reg_LuxR_C"/>
</dbReference>
<dbReference type="PRINTS" id="PR00038">
    <property type="entry name" value="HTHLUXR"/>
</dbReference>
<dbReference type="EMBL" id="JACHWB010000001">
    <property type="protein sequence ID" value="MBB3017792.1"/>
    <property type="molecule type" value="Genomic_DNA"/>
</dbReference>
<dbReference type="CDD" id="cd06170">
    <property type="entry name" value="LuxR_C_like"/>
    <property type="match status" value="1"/>
</dbReference>
<feature type="domain" description="HTH luxR-type" evidence="1">
    <location>
        <begin position="169"/>
        <end position="234"/>
    </location>
</feature>
<dbReference type="SUPFAM" id="SSF52172">
    <property type="entry name" value="CheY-like"/>
    <property type="match status" value="1"/>
</dbReference>
<organism evidence="2 3">
    <name type="scientific">Microvirga lupini</name>
    <dbReference type="NCBI Taxonomy" id="420324"/>
    <lineage>
        <taxon>Bacteria</taxon>
        <taxon>Pseudomonadati</taxon>
        <taxon>Pseudomonadota</taxon>
        <taxon>Alphaproteobacteria</taxon>
        <taxon>Hyphomicrobiales</taxon>
        <taxon>Methylobacteriaceae</taxon>
        <taxon>Microvirga</taxon>
    </lineage>
</organism>
<dbReference type="RefSeq" id="WP_183447376.1">
    <property type="nucleotide sequence ID" value="NZ_JACHWB010000001.1"/>
</dbReference>